<dbReference type="CDD" id="cd12158">
    <property type="entry name" value="ErythrP_dh"/>
    <property type="match status" value="1"/>
</dbReference>
<keyword evidence="4 5" id="KW-0664">Pyridoxine biosynthesis</keyword>
<evidence type="ECO:0000256" key="2">
    <source>
        <dbReference type="ARBA" id="ARBA00023002"/>
    </source>
</evidence>
<comment type="function">
    <text evidence="5">Catalyzes the oxidation of erythronate-4-phosphate to 3-hydroxy-2-oxo-4-phosphonooxybutanoate.</text>
</comment>
<sequence>MRSSAALRIIVDENIPAAVECFSQFGDVQQVSGRQLCRADIGAAEVLIVRSVTKVNEALLAGTGVRFVGSTTIGTDHLDLSYLAANEIKVCNAPGSNAESVVDYVISAICSCGNLLERLLGGEPVGIVGYGNVGRRLGRRLSALGIAWRAYDPLLDQATEGLSSLDEVMGCSLVCLHAPLTSEGPYPSYHMLGLDQLGVMPANAVLLNAGRGEVVATEVLLSLCEQRPDISLVLDVWEGEPWFPADLALRCSIATPHIAGYSADGKLTGLKMVASELAAFLNLSLLPFAVPSSMADSAEIVCDGANELDFIKNTVAAVYDVMEDDKRFREIIGSSIRGQAFDLLRKHYPVRRELAYSALASTNPKFSAVLQALQSGR</sequence>
<comment type="catalytic activity">
    <reaction evidence="5">
        <text>4-phospho-D-erythronate + NAD(+) = (R)-3-hydroxy-2-oxo-4-phosphooxybutanoate + NADH + H(+)</text>
        <dbReference type="Rhea" id="RHEA:18829"/>
        <dbReference type="ChEBI" id="CHEBI:15378"/>
        <dbReference type="ChEBI" id="CHEBI:57540"/>
        <dbReference type="ChEBI" id="CHEBI:57945"/>
        <dbReference type="ChEBI" id="CHEBI:58538"/>
        <dbReference type="ChEBI" id="CHEBI:58766"/>
        <dbReference type="EC" id="1.1.1.290"/>
    </reaction>
</comment>
<dbReference type="InterPro" id="IPR020921">
    <property type="entry name" value="Erythronate-4-P_DHase"/>
</dbReference>
<name>A0A2S4HER9_9GAMM</name>
<dbReference type="GO" id="GO:0033711">
    <property type="term" value="F:4-phosphoerythronate dehydrogenase activity"/>
    <property type="evidence" value="ECO:0007669"/>
    <property type="project" value="UniProtKB-EC"/>
</dbReference>
<gene>
    <name evidence="5" type="primary">pdxB</name>
    <name evidence="9" type="ORF">C0068_11620</name>
</gene>
<dbReference type="PANTHER" id="PTHR10996">
    <property type="entry name" value="2-HYDROXYACID DEHYDROGENASE-RELATED"/>
    <property type="match status" value="1"/>
</dbReference>
<dbReference type="GO" id="GO:0046983">
    <property type="term" value="F:protein dimerization activity"/>
    <property type="evidence" value="ECO:0007669"/>
    <property type="project" value="InterPro"/>
</dbReference>
<feature type="active site" evidence="5">
    <location>
        <position position="211"/>
    </location>
</feature>
<evidence type="ECO:0000256" key="4">
    <source>
        <dbReference type="ARBA" id="ARBA00023096"/>
    </source>
</evidence>
<evidence type="ECO:0000313" key="9">
    <source>
        <dbReference type="EMBL" id="POP52467.1"/>
    </source>
</evidence>
<dbReference type="EC" id="1.1.1.290" evidence="5"/>
<accession>A0A2S4HER9</accession>
<dbReference type="GO" id="GO:0008615">
    <property type="term" value="P:pyridoxine biosynthetic process"/>
    <property type="evidence" value="ECO:0007669"/>
    <property type="project" value="UniProtKB-UniRule"/>
</dbReference>
<feature type="binding site" evidence="5">
    <location>
        <position position="235"/>
    </location>
    <ligand>
        <name>NAD(+)</name>
        <dbReference type="ChEBI" id="CHEBI:57540"/>
    </ligand>
</feature>
<proteinExistence type="inferred from homology"/>
<dbReference type="SUPFAM" id="SSF52283">
    <property type="entry name" value="Formate/glycerate dehydrogenase catalytic domain-like"/>
    <property type="match status" value="1"/>
</dbReference>
<evidence type="ECO:0000256" key="1">
    <source>
        <dbReference type="ARBA" id="ARBA00022490"/>
    </source>
</evidence>
<dbReference type="Pfam" id="PF02826">
    <property type="entry name" value="2-Hacid_dh_C"/>
    <property type="match status" value="1"/>
</dbReference>
<dbReference type="SUPFAM" id="SSF51735">
    <property type="entry name" value="NAD(P)-binding Rossmann-fold domains"/>
    <property type="match status" value="1"/>
</dbReference>
<feature type="active site" evidence="5">
    <location>
        <position position="240"/>
    </location>
</feature>
<dbReference type="Gene3D" id="3.30.1370.170">
    <property type="match status" value="1"/>
</dbReference>
<evidence type="ECO:0000259" key="8">
    <source>
        <dbReference type="Pfam" id="PF11890"/>
    </source>
</evidence>
<evidence type="ECO:0000259" key="6">
    <source>
        <dbReference type="Pfam" id="PF00389"/>
    </source>
</evidence>
<dbReference type="InterPro" id="IPR024531">
    <property type="entry name" value="Erythronate-4-P_DHase_dimer"/>
</dbReference>
<evidence type="ECO:0000259" key="7">
    <source>
        <dbReference type="Pfam" id="PF02826"/>
    </source>
</evidence>
<feature type="binding site" evidence="5">
    <location>
        <position position="261"/>
    </location>
    <ligand>
        <name>substrate</name>
    </ligand>
</feature>
<keyword evidence="2 5" id="KW-0560">Oxidoreductase</keyword>
<evidence type="ECO:0000313" key="10">
    <source>
        <dbReference type="Proteomes" id="UP000237222"/>
    </source>
</evidence>
<evidence type="ECO:0000256" key="5">
    <source>
        <dbReference type="HAMAP-Rule" id="MF_01825"/>
    </source>
</evidence>
<dbReference type="EMBL" id="PQGG01000028">
    <property type="protein sequence ID" value="POP52467.1"/>
    <property type="molecule type" value="Genomic_DNA"/>
</dbReference>
<dbReference type="InterPro" id="IPR006140">
    <property type="entry name" value="D-isomer_DH_NAD-bd"/>
</dbReference>
<dbReference type="InterPro" id="IPR038251">
    <property type="entry name" value="PdxB_dimer_sf"/>
</dbReference>
<dbReference type="UniPathway" id="UPA00244">
    <property type="reaction ID" value="UER00310"/>
</dbReference>
<dbReference type="Proteomes" id="UP000237222">
    <property type="component" value="Unassembled WGS sequence"/>
</dbReference>
<feature type="domain" description="D-isomer specific 2-hydroxyacid dehydrogenase NAD-binding" evidence="7">
    <location>
        <begin position="118"/>
        <end position="259"/>
    </location>
</feature>
<keyword evidence="3 5" id="KW-0520">NAD</keyword>
<dbReference type="InterPro" id="IPR006139">
    <property type="entry name" value="D-isomer_2_OHA_DH_cat_dom"/>
</dbReference>
<comment type="caution">
    <text evidence="9">The sequence shown here is derived from an EMBL/GenBank/DDBJ whole genome shotgun (WGS) entry which is preliminary data.</text>
</comment>
<dbReference type="HAMAP" id="MF_01825">
    <property type="entry name" value="PdxB"/>
    <property type="match status" value="1"/>
</dbReference>
<dbReference type="InterPro" id="IPR050223">
    <property type="entry name" value="D-isomer_2-hydroxyacid_DH"/>
</dbReference>
<keyword evidence="1 5" id="KW-0963">Cytoplasm</keyword>
<feature type="binding site" evidence="5">
    <location>
        <position position="72"/>
    </location>
    <ligand>
        <name>substrate</name>
    </ligand>
</feature>
<organism evidence="9 10">
    <name type="scientific">Zhongshania marina</name>
    <dbReference type="NCBI Taxonomy" id="2304603"/>
    <lineage>
        <taxon>Bacteria</taxon>
        <taxon>Pseudomonadati</taxon>
        <taxon>Pseudomonadota</taxon>
        <taxon>Gammaproteobacteria</taxon>
        <taxon>Cellvibrionales</taxon>
        <taxon>Spongiibacteraceae</taxon>
        <taxon>Zhongshania</taxon>
    </lineage>
</organism>
<comment type="similarity">
    <text evidence="5">Belongs to the D-isomer specific 2-hydroxyacid dehydrogenase family. PdxB subfamily.</text>
</comment>
<dbReference type="GO" id="GO:0005737">
    <property type="term" value="C:cytoplasm"/>
    <property type="evidence" value="ECO:0007669"/>
    <property type="project" value="UniProtKB-SubCell"/>
</dbReference>
<comment type="pathway">
    <text evidence="5">Cofactor biosynthesis; pyridoxine 5'-phosphate biosynthesis; pyridoxine 5'-phosphate from D-erythrose 4-phosphate: step 2/5.</text>
</comment>
<feature type="domain" description="Erythronate-4-phosphate dehydrogenase dimerisation" evidence="8">
    <location>
        <begin position="300"/>
        <end position="373"/>
    </location>
</feature>
<comment type="subunit">
    <text evidence="5">Homodimer.</text>
</comment>
<feature type="binding site" evidence="5">
    <location>
        <position position="152"/>
    </location>
    <ligand>
        <name>NAD(+)</name>
        <dbReference type="ChEBI" id="CHEBI:57540"/>
    </ligand>
</feature>
<reference evidence="9" key="1">
    <citation type="submission" date="2018-01" db="EMBL/GenBank/DDBJ databases">
        <authorList>
            <person name="Yu X.-D."/>
        </authorList>
    </citation>
    <scope>NUCLEOTIDE SEQUENCE</scope>
    <source>
        <strain evidence="9">ZX-21</strain>
    </source>
</reference>
<dbReference type="Pfam" id="PF00389">
    <property type="entry name" value="2-Hacid_dh"/>
    <property type="match status" value="1"/>
</dbReference>
<dbReference type="InterPro" id="IPR036291">
    <property type="entry name" value="NAD(P)-bd_dom_sf"/>
</dbReference>
<feature type="active site" description="Proton donor" evidence="5">
    <location>
        <position position="257"/>
    </location>
</feature>
<dbReference type="Pfam" id="PF11890">
    <property type="entry name" value="DUF3410"/>
    <property type="match status" value="1"/>
</dbReference>
<protein>
    <recommendedName>
        <fullName evidence="5">Erythronate-4-phosphate dehydrogenase</fullName>
        <ecNumber evidence="5">1.1.1.290</ecNumber>
    </recommendedName>
</protein>
<feature type="domain" description="D-isomer specific 2-hydroxyacid dehydrogenase catalytic" evidence="6">
    <location>
        <begin position="15"/>
        <end position="282"/>
    </location>
</feature>
<feature type="binding site" evidence="5">
    <location>
        <position position="51"/>
    </location>
    <ligand>
        <name>substrate</name>
    </ligand>
</feature>
<dbReference type="AlphaFoldDB" id="A0A2S4HER9"/>
<comment type="subcellular location">
    <subcellularLocation>
        <location evidence="5">Cytoplasm</location>
    </subcellularLocation>
</comment>
<evidence type="ECO:0000256" key="3">
    <source>
        <dbReference type="ARBA" id="ARBA00023027"/>
    </source>
</evidence>
<dbReference type="Gene3D" id="3.40.50.720">
    <property type="entry name" value="NAD(P)-binding Rossmann-like Domain"/>
    <property type="match status" value="2"/>
</dbReference>
<feature type="binding site" evidence="5">
    <location>
        <position position="260"/>
    </location>
    <ligand>
        <name>NAD(+)</name>
        <dbReference type="ChEBI" id="CHEBI:57540"/>
    </ligand>
</feature>
<dbReference type="GO" id="GO:0051287">
    <property type="term" value="F:NAD binding"/>
    <property type="evidence" value="ECO:0007669"/>
    <property type="project" value="InterPro"/>
</dbReference>
<comment type="caution">
    <text evidence="5">Lacks conserved residue(s) required for the propagation of feature annotation.</text>
</comment>